<dbReference type="InterPro" id="IPR006626">
    <property type="entry name" value="PbH1"/>
</dbReference>
<feature type="chain" id="PRO_5030517570" evidence="1">
    <location>
        <begin position="35"/>
        <end position="545"/>
    </location>
</feature>
<dbReference type="Gene3D" id="2.160.20.10">
    <property type="entry name" value="Single-stranded right-handed beta-helix, Pectin lyase-like"/>
    <property type="match status" value="2"/>
</dbReference>
<sequence>MTAQETPRRRVLAGLGLLGAAVTVPLAAATPAEASLTKPNDLNAYPATAYGAVADGVADDAAALQRAIDAAAAAGGGTVHLAAGHRYLIGTSLKLKSGVALVSDRSRASIVLTAGYGEPQVISATGVSTVALRNLKIMCDERPSLVAGVLVTGATDVLVDNLHVEGINAGSYDIETGVASSALIRFLNSHRVQITGCRVTKAYVGINVAGNSSHVTIDDCDVHDVTQFGVHVLGNATSHTEHLTVSRCRLERIGGTFPQVGYPIYITAGGNKQSLHKHRFVRAMDNSVVGNRKAYGKGGNADLLAVYDIFDGVFERNVLFYGGDAGLSTDRCRKLVIANNIVGYCNTVGINVWQSNDVTVVGNVVYNNYQNYGGGLSVEARGGIRTYARAGFKAENVVITGNRCFDDQQTKTQDYGIFIHERTKGVDIGANTLTGNKEGMFRTGSKENITYSFVVTLDALPTTGYWEKGMVVQLRDPAPGQPLRWVCVVADTPGTWRPEAAQDVPASITAVPSYQGQLALQGAALYVATGTASAADWRKVADLPA</sequence>
<evidence type="ECO:0000259" key="3">
    <source>
        <dbReference type="Pfam" id="PF13229"/>
    </source>
</evidence>
<dbReference type="InterPro" id="IPR006311">
    <property type="entry name" value="TAT_signal"/>
</dbReference>
<gene>
    <name evidence="4" type="ORF">FHR33_003421</name>
</gene>
<feature type="domain" description="Right handed beta helix" evidence="3">
    <location>
        <begin position="312"/>
        <end position="449"/>
    </location>
</feature>
<feature type="domain" description="Rhamnogalacturonase A/B/Epimerase-like pectate lyase" evidence="2">
    <location>
        <begin position="48"/>
        <end position="248"/>
    </location>
</feature>
<accession>A0A7W5UZG3</accession>
<keyword evidence="1" id="KW-0732">Signal</keyword>
<dbReference type="InterPro" id="IPR024535">
    <property type="entry name" value="RHGA/B-epi-like_pectate_lyase"/>
</dbReference>
<dbReference type="Proteomes" id="UP000579945">
    <property type="component" value="Unassembled WGS sequence"/>
</dbReference>
<dbReference type="InterPro" id="IPR012334">
    <property type="entry name" value="Pectin_lyas_fold"/>
</dbReference>
<dbReference type="Pfam" id="PF13229">
    <property type="entry name" value="Beta_helix"/>
    <property type="match status" value="1"/>
</dbReference>
<evidence type="ECO:0000313" key="5">
    <source>
        <dbReference type="Proteomes" id="UP000579945"/>
    </source>
</evidence>
<comment type="caution">
    <text evidence="4">The sequence shown here is derived from an EMBL/GenBank/DDBJ whole genome shotgun (WGS) entry which is preliminary data.</text>
</comment>
<dbReference type="InterPro" id="IPR039448">
    <property type="entry name" value="Beta_helix"/>
</dbReference>
<evidence type="ECO:0000259" key="2">
    <source>
        <dbReference type="Pfam" id="PF12708"/>
    </source>
</evidence>
<keyword evidence="5" id="KW-1185">Reference proteome</keyword>
<dbReference type="SUPFAM" id="SSF51126">
    <property type="entry name" value="Pectin lyase-like"/>
    <property type="match status" value="2"/>
</dbReference>
<dbReference type="EMBL" id="JACIBV010000001">
    <property type="protein sequence ID" value="MBB3727561.1"/>
    <property type="molecule type" value="Genomic_DNA"/>
</dbReference>
<evidence type="ECO:0000313" key="4">
    <source>
        <dbReference type="EMBL" id="MBB3727561.1"/>
    </source>
</evidence>
<name>A0A7W5UZG3_9ACTN</name>
<dbReference type="AlphaFoldDB" id="A0A7W5UZG3"/>
<dbReference type="GeneID" id="95389853"/>
<dbReference type="PROSITE" id="PS51318">
    <property type="entry name" value="TAT"/>
    <property type="match status" value="1"/>
</dbReference>
<protein>
    <submittedName>
        <fullName evidence="4">Uncharacterized protein</fullName>
    </submittedName>
</protein>
<dbReference type="SMART" id="SM00710">
    <property type="entry name" value="PbH1"/>
    <property type="match status" value="8"/>
</dbReference>
<evidence type="ECO:0000256" key="1">
    <source>
        <dbReference type="SAM" id="SignalP"/>
    </source>
</evidence>
<organism evidence="4 5">
    <name type="scientific">Nonomuraea dietziae</name>
    <dbReference type="NCBI Taxonomy" id="65515"/>
    <lineage>
        <taxon>Bacteria</taxon>
        <taxon>Bacillati</taxon>
        <taxon>Actinomycetota</taxon>
        <taxon>Actinomycetes</taxon>
        <taxon>Streptosporangiales</taxon>
        <taxon>Streptosporangiaceae</taxon>
        <taxon>Nonomuraea</taxon>
    </lineage>
</organism>
<proteinExistence type="predicted"/>
<feature type="signal peptide" evidence="1">
    <location>
        <begin position="1"/>
        <end position="34"/>
    </location>
</feature>
<dbReference type="Pfam" id="PF12708">
    <property type="entry name" value="Pect-lyase_RHGA_epim"/>
    <property type="match status" value="1"/>
</dbReference>
<dbReference type="RefSeq" id="WP_183648302.1">
    <property type="nucleotide sequence ID" value="NZ_BAAAXX010000100.1"/>
</dbReference>
<reference evidence="4 5" key="1">
    <citation type="submission" date="2020-08" db="EMBL/GenBank/DDBJ databases">
        <title>Sequencing the genomes of 1000 actinobacteria strains.</title>
        <authorList>
            <person name="Klenk H.-P."/>
        </authorList>
    </citation>
    <scope>NUCLEOTIDE SEQUENCE [LARGE SCALE GENOMIC DNA]</scope>
    <source>
        <strain evidence="4 5">DSM 44320</strain>
    </source>
</reference>
<dbReference type="InterPro" id="IPR011050">
    <property type="entry name" value="Pectin_lyase_fold/virulence"/>
</dbReference>